<protein>
    <submittedName>
        <fullName evidence="3">Uncharacterized protein</fullName>
    </submittedName>
</protein>
<evidence type="ECO:0000256" key="1">
    <source>
        <dbReference type="SAM" id="MobiDB-lite"/>
    </source>
</evidence>
<dbReference type="AlphaFoldDB" id="A0A914RWS7"/>
<proteinExistence type="predicted"/>
<accession>A0A914RWS7</accession>
<reference evidence="3" key="1">
    <citation type="submission" date="2022-11" db="UniProtKB">
        <authorList>
            <consortium name="WormBaseParasite"/>
        </authorList>
    </citation>
    <scope>IDENTIFICATION</scope>
</reference>
<sequence>MLIFRLQKYDSDDDHFLSLPEAQILADEIFDMGPDTTATLLDGVDHRKAKKINELELVDFLSDLREEAAIAALDKLTNANIDPIEYVSMQNLISMWNRESASSKDSSKKRRIITVTMPRSPELEALIEARKQQDAKSFYRNNNQPKRVRLARQAG</sequence>
<name>A0A914RWS7_PAREQ</name>
<evidence type="ECO:0000313" key="3">
    <source>
        <dbReference type="WBParaSite" id="PEQ_0001078301-mRNA-1"/>
    </source>
</evidence>
<organism evidence="2 3">
    <name type="scientific">Parascaris equorum</name>
    <name type="common">Equine roundworm</name>
    <dbReference type="NCBI Taxonomy" id="6256"/>
    <lineage>
        <taxon>Eukaryota</taxon>
        <taxon>Metazoa</taxon>
        <taxon>Ecdysozoa</taxon>
        <taxon>Nematoda</taxon>
        <taxon>Chromadorea</taxon>
        <taxon>Rhabditida</taxon>
        <taxon>Spirurina</taxon>
        <taxon>Ascaridomorpha</taxon>
        <taxon>Ascaridoidea</taxon>
        <taxon>Ascarididae</taxon>
        <taxon>Parascaris</taxon>
    </lineage>
</organism>
<keyword evidence="2" id="KW-1185">Reference proteome</keyword>
<dbReference type="WBParaSite" id="PEQ_0001078301-mRNA-1">
    <property type="protein sequence ID" value="PEQ_0001078301-mRNA-1"/>
    <property type="gene ID" value="PEQ_0001078301"/>
</dbReference>
<evidence type="ECO:0000313" key="2">
    <source>
        <dbReference type="Proteomes" id="UP000887564"/>
    </source>
</evidence>
<feature type="compositionally biased region" description="Basic residues" evidence="1">
    <location>
        <begin position="146"/>
        <end position="155"/>
    </location>
</feature>
<feature type="region of interest" description="Disordered" evidence="1">
    <location>
        <begin position="134"/>
        <end position="155"/>
    </location>
</feature>
<dbReference type="Proteomes" id="UP000887564">
    <property type="component" value="Unplaced"/>
</dbReference>